<evidence type="ECO:0000256" key="1">
    <source>
        <dbReference type="ARBA" id="ARBA00022737"/>
    </source>
</evidence>
<protein>
    <recommendedName>
        <fullName evidence="4">EF-hand domain-containing protein</fullName>
    </recommendedName>
</protein>
<dbReference type="Pfam" id="PF13499">
    <property type="entry name" value="EF-hand_7"/>
    <property type="match status" value="2"/>
</dbReference>
<dbReference type="CDD" id="cd00051">
    <property type="entry name" value="EFh"/>
    <property type="match status" value="1"/>
</dbReference>
<dbReference type="GO" id="GO:0005509">
    <property type="term" value="F:calcium ion binding"/>
    <property type="evidence" value="ECO:0007669"/>
    <property type="project" value="InterPro"/>
</dbReference>
<evidence type="ECO:0000259" key="4">
    <source>
        <dbReference type="PROSITE" id="PS50222"/>
    </source>
</evidence>
<reference evidence="5" key="1">
    <citation type="submission" date="2021-02" db="EMBL/GenBank/DDBJ databases">
        <title>First Annotated Genome of the Yellow-green Alga Tribonema minus.</title>
        <authorList>
            <person name="Mahan K.M."/>
        </authorList>
    </citation>
    <scope>NUCLEOTIDE SEQUENCE</scope>
    <source>
        <strain evidence="5">UTEX B ZZ1240</strain>
    </source>
</reference>
<organism evidence="5 6">
    <name type="scientific">Tribonema minus</name>
    <dbReference type="NCBI Taxonomy" id="303371"/>
    <lineage>
        <taxon>Eukaryota</taxon>
        <taxon>Sar</taxon>
        <taxon>Stramenopiles</taxon>
        <taxon>Ochrophyta</taxon>
        <taxon>PX clade</taxon>
        <taxon>Xanthophyceae</taxon>
        <taxon>Tribonematales</taxon>
        <taxon>Tribonemataceae</taxon>
        <taxon>Tribonema</taxon>
    </lineage>
</organism>
<proteinExistence type="predicted"/>
<comment type="caution">
    <text evidence="5">The sequence shown here is derived from an EMBL/GenBank/DDBJ whole genome shotgun (WGS) entry which is preliminary data.</text>
</comment>
<feature type="domain" description="EF-hand" evidence="4">
    <location>
        <begin position="238"/>
        <end position="273"/>
    </location>
</feature>
<dbReference type="SUPFAM" id="SSF47473">
    <property type="entry name" value="EF-hand"/>
    <property type="match status" value="1"/>
</dbReference>
<dbReference type="PROSITE" id="PS00018">
    <property type="entry name" value="EF_HAND_1"/>
    <property type="match status" value="4"/>
</dbReference>
<keyword evidence="2" id="KW-0106">Calcium</keyword>
<gene>
    <name evidence="5" type="ORF">JKP88DRAFT_289709</name>
</gene>
<dbReference type="SUPFAM" id="SSF47391">
    <property type="entry name" value="Dimerization-anchoring domain of cAMP-dependent PK regulatory subunit"/>
    <property type="match status" value="1"/>
</dbReference>
<keyword evidence="1" id="KW-0677">Repeat</keyword>
<evidence type="ECO:0000256" key="3">
    <source>
        <dbReference type="SAM" id="MobiDB-lite"/>
    </source>
</evidence>
<evidence type="ECO:0000256" key="2">
    <source>
        <dbReference type="ARBA" id="ARBA00022837"/>
    </source>
</evidence>
<feature type="domain" description="EF-hand" evidence="4">
    <location>
        <begin position="118"/>
        <end position="153"/>
    </location>
</feature>
<feature type="domain" description="EF-hand" evidence="4">
    <location>
        <begin position="274"/>
        <end position="309"/>
    </location>
</feature>
<dbReference type="Gene3D" id="1.20.890.10">
    <property type="entry name" value="cAMP-dependent protein kinase regulatory subunit, dimerization-anchoring domain"/>
    <property type="match status" value="1"/>
</dbReference>
<feature type="domain" description="EF-hand" evidence="4">
    <location>
        <begin position="156"/>
        <end position="191"/>
    </location>
</feature>
<dbReference type="OrthoDB" id="252964at2759"/>
<evidence type="ECO:0000313" key="6">
    <source>
        <dbReference type="Proteomes" id="UP000664859"/>
    </source>
</evidence>
<evidence type="ECO:0000313" key="5">
    <source>
        <dbReference type="EMBL" id="KAG5184765.1"/>
    </source>
</evidence>
<feature type="region of interest" description="Disordered" evidence="3">
    <location>
        <begin position="616"/>
        <end position="649"/>
    </location>
</feature>
<dbReference type="InterPro" id="IPR002048">
    <property type="entry name" value="EF_hand_dom"/>
</dbReference>
<dbReference type="SMART" id="SM00054">
    <property type="entry name" value="EFh"/>
    <property type="match status" value="4"/>
</dbReference>
<accession>A0A836CFN6</accession>
<name>A0A836CFN6_9STRA</name>
<keyword evidence="6" id="KW-1185">Reference proteome</keyword>
<dbReference type="InterPro" id="IPR011992">
    <property type="entry name" value="EF-hand-dom_pair"/>
</dbReference>
<dbReference type="PROSITE" id="PS50222">
    <property type="entry name" value="EF_HAND_2"/>
    <property type="match status" value="4"/>
</dbReference>
<sequence length="649" mass="70397">MESLTQPHPLQDTEDFTRQFDVPAALPGILRAFAKAAIKEQPEDINSWAYAYFRDLHDAGEDASIATGDVHGAGAGESTGAESAADSLATPLGMRVTTREANVSGAMPLQAEGLTNEALVDRISLLFTEADTDGNGSLSRREFQEIFNLLAEELELSDSDVLHILAEADENDNGVVEYKEFVPVAVDLVMALLAKESYASTARTRRSSAKEEAKDFLLKGLPKGELEASIREGLPKEELEASIREVFRGVDVDGNGTLDRAEFLKCLRDSGLGFTRRELNLMMTVVDRNNDGVIDYEEFVPVAFNMLLDMVARQLQLREETALCDHDVPREEAALCDHVRAVLRADEQQRISHTDAIQCIMGANLGLPLVQVHAAMSECKEDPSEGTFNCEELAEAVAGMVMAISELRGNDEGYKKAYVVTQEIEGMDSSAFTEKLRTVEIEGMDSGAFTEKLRTVIQGVAGGGASANGGRLSVALVAASKDDVRDAIRAGFPGLNAQQLQDGVRDAIRAGFPGLNAQQLQQLAALMLRERAGRNSQNGVQWWFERAHPVALCAPHIQHIMRDLTQHYTHALPFKKRSALVLLTEPAKGGGWSCDKVVTWGFKTMQGLARTSYLKRQAAARGGGGGGESDSGSVPGSQDKSLSLEENDE</sequence>
<dbReference type="InterPro" id="IPR050145">
    <property type="entry name" value="Centrin_CML-like"/>
</dbReference>
<dbReference type="Gene3D" id="1.10.238.10">
    <property type="entry name" value="EF-hand"/>
    <property type="match status" value="2"/>
</dbReference>
<dbReference type="PANTHER" id="PTHR23050">
    <property type="entry name" value="CALCIUM BINDING PROTEIN"/>
    <property type="match status" value="1"/>
</dbReference>
<dbReference type="EMBL" id="JAFCMP010000152">
    <property type="protein sequence ID" value="KAG5184765.1"/>
    <property type="molecule type" value="Genomic_DNA"/>
</dbReference>
<feature type="region of interest" description="Disordered" evidence="3">
    <location>
        <begin position="67"/>
        <end position="88"/>
    </location>
</feature>
<dbReference type="Proteomes" id="UP000664859">
    <property type="component" value="Unassembled WGS sequence"/>
</dbReference>
<dbReference type="InterPro" id="IPR018247">
    <property type="entry name" value="EF_Hand_1_Ca_BS"/>
</dbReference>
<dbReference type="AlphaFoldDB" id="A0A836CFN6"/>